<evidence type="ECO:0000256" key="4">
    <source>
        <dbReference type="ARBA" id="ARBA00022519"/>
    </source>
</evidence>
<dbReference type="PANTHER" id="PTHR32309">
    <property type="entry name" value="TYROSINE-PROTEIN KINASE"/>
    <property type="match status" value="1"/>
</dbReference>
<name>A0AAJ8WKY2_SALET</name>
<comment type="subcellular location">
    <subcellularLocation>
        <location evidence="1">Cell inner membrane</location>
        <topology evidence="1">Multi-pass membrane protein</topology>
    </subcellularLocation>
</comment>
<sequence>MLYDYTVSSFILFLVRVSMTVDSNTSSGRGNDPEQIDLIELLLQLWRGKMTIIVAVIIAILLAVGYLMIAKEKWTSTAIITQPDAAQVATYTNALNVLYGGNAPKISEVQANFISRFSSAFSALSEALDNQKEREKLTIEQSVKGQTLPLSVSYVSTTAEGAQRRLAEYIQQVDEEVAKELEVDLKDNITLQTKTLQESLETQEVVAQEQKDLRIKQIEEALRYADEAKITQPQIQQTQDVTQDTMFLLGSDALKSMIQNEATRPLVFSPAYYQTKQTLLDIKNLKVTADTVHVYRYVMKPTLPVRRDSPKTAITLVLAVLLGGMIGAGIVLGRNALHSYKPKAL</sequence>
<dbReference type="Gene3D" id="3.30.1890.10">
    <property type="entry name" value="FepE-like"/>
    <property type="match status" value="1"/>
</dbReference>
<keyword evidence="8 12" id="KW-0472">Membrane</keyword>
<dbReference type="AlphaFoldDB" id="A0AAJ8WKY2"/>
<dbReference type="GO" id="GO:0009103">
    <property type="term" value="P:lipopolysaccharide biosynthetic process"/>
    <property type="evidence" value="ECO:0007669"/>
    <property type="project" value="UniProtKB-KW"/>
</dbReference>
<feature type="transmembrane region" description="Helical" evidence="12">
    <location>
        <begin position="313"/>
        <end position="332"/>
    </location>
</feature>
<dbReference type="FunFam" id="3.30.1890.10:FF:000002">
    <property type="entry name" value="O-antigen chain length determinant protein"/>
    <property type="match status" value="1"/>
</dbReference>
<feature type="transmembrane region" description="Helical" evidence="12">
    <location>
        <begin position="50"/>
        <end position="69"/>
    </location>
</feature>
<keyword evidence="7 12" id="KW-1133">Transmembrane helix</keyword>
<dbReference type="Pfam" id="PF02706">
    <property type="entry name" value="Wzz"/>
    <property type="match status" value="1"/>
</dbReference>
<keyword evidence="4" id="KW-0997">Cell inner membrane</keyword>
<organism evidence="14 15">
    <name type="scientific">Salmonella enterica subsp. enterica serovar Choleraesuis str. SCSA50</name>
    <dbReference type="NCBI Taxonomy" id="904139"/>
    <lineage>
        <taxon>Bacteria</taxon>
        <taxon>Pseudomonadati</taxon>
        <taxon>Pseudomonadota</taxon>
        <taxon>Gammaproteobacteria</taxon>
        <taxon>Enterobacterales</taxon>
        <taxon>Enterobacteriaceae</taxon>
        <taxon>Salmonella</taxon>
    </lineage>
</organism>
<dbReference type="GO" id="GO:0004713">
    <property type="term" value="F:protein tyrosine kinase activity"/>
    <property type="evidence" value="ECO:0007669"/>
    <property type="project" value="TreeGrafter"/>
</dbReference>
<evidence type="ECO:0000256" key="5">
    <source>
        <dbReference type="ARBA" id="ARBA00022692"/>
    </source>
</evidence>
<comment type="pathway">
    <text evidence="2">Bacterial outer membrane biogenesis; lipopolysaccharide biosynthesis.</text>
</comment>
<gene>
    <name evidence="14" type="primary">wzzb</name>
    <name evidence="14" type="ORF">SCA50_2230</name>
</gene>
<keyword evidence="5 12" id="KW-0812">Transmembrane</keyword>
<dbReference type="InterPro" id="IPR050445">
    <property type="entry name" value="Bact_polysacc_biosynth/exp"/>
</dbReference>
<feature type="domain" description="Polysaccharide chain length determinant N-terminal" evidence="13">
    <location>
        <begin position="34"/>
        <end position="139"/>
    </location>
</feature>
<dbReference type="SUPFAM" id="SSF160355">
    <property type="entry name" value="Bacterial polysaccharide co-polymerase-like"/>
    <property type="match status" value="1"/>
</dbReference>
<accession>A0AAJ8WKY2</accession>
<reference evidence="14 15" key="1">
    <citation type="journal article" date="2011" name="J. Bacteriol.">
        <title>Genome sequences of Salmonella enterica serovar typhimurium, Choleraesuis, Dublin, and Gallinarum strains of well- defined virulence in food-producing animals.</title>
        <authorList>
            <person name="Richardson E.J."/>
            <person name="Limaye B."/>
            <person name="Inamdar H."/>
            <person name="Datta A."/>
            <person name="Manjari K.S."/>
            <person name="Pullinger G.D."/>
            <person name="Thomson N.R."/>
            <person name="Joshi R.R."/>
            <person name="Watson M."/>
            <person name="Stevens M.P."/>
        </authorList>
    </citation>
    <scope>NUCLEOTIDE SEQUENCE [LARGE SCALE GENOMIC DNA]</scope>
    <source>
        <strain evidence="14">A50</strain>
    </source>
</reference>
<dbReference type="Proteomes" id="UP000003971">
    <property type="component" value="Chromosome"/>
</dbReference>
<dbReference type="NCBIfam" id="NF012015">
    <property type="entry name" value="PRK15471.1"/>
    <property type="match status" value="1"/>
</dbReference>
<keyword evidence="6" id="KW-0448">Lipopolysaccharide biosynthesis</keyword>
<evidence type="ECO:0000313" key="14">
    <source>
        <dbReference type="EMBL" id="EFZ06701.1"/>
    </source>
</evidence>
<evidence type="ECO:0000256" key="8">
    <source>
        <dbReference type="ARBA" id="ARBA00023136"/>
    </source>
</evidence>
<dbReference type="PANTHER" id="PTHR32309:SF29">
    <property type="entry name" value="CHAIN LENGTH DETERMINANT PROTEIN"/>
    <property type="match status" value="1"/>
</dbReference>
<protein>
    <recommendedName>
        <fullName evidence="10">Chain length determinant protein</fullName>
    </recommendedName>
    <alternativeName>
        <fullName evidence="11">Polysaccharide antigen chain regulator</fullName>
    </alternativeName>
</protein>
<evidence type="ECO:0000256" key="11">
    <source>
        <dbReference type="ARBA" id="ARBA00042235"/>
    </source>
</evidence>
<comment type="similarity">
    <text evidence="9">Belongs to the WzzB/Cld/Rol family.</text>
</comment>
<proteinExistence type="inferred from homology"/>
<evidence type="ECO:0000313" key="15">
    <source>
        <dbReference type="Proteomes" id="UP000003971"/>
    </source>
</evidence>
<dbReference type="EMBL" id="CM001062">
    <property type="protein sequence ID" value="EFZ06701.1"/>
    <property type="molecule type" value="Genomic_DNA"/>
</dbReference>
<dbReference type="GO" id="GO:0005886">
    <property type="term" value="C:plasma membrane"/>
    <property type="evidence" value="ECO:0007669"/>
    <property type="project" value="UniProtKB-SubCell"/>
</dbReference>
<keyword evidence="3" id="KW-1003">Cell membrane</keyword>
<dbReference type="InterPro" id="IPR003856">
    <property type="entry name" value="LPS_length_determ_N"/>
</dbReference>
<evidence type="ECO:0000259" key="13">
    <source>
        <dbReference type="Pfam" id="PF02706"/>
    </source>
</evidence>
<evidence type="ECO:0000256" key="9">
    <source>
        <dbReference type="ARBA" id="ARBA00038118"/>
    </source>
</evidence>
<evidence type="ECO:0000256" key="7">
    <source>
        <dbReference type="ARBA" id="ARBA00022989"/>
    </source>
</evidence>
<evidence type="ECO:0000256" key="3">
    <source>
        <dbReference type="ARBA" id="ARBA00022475"/>
    </source>
</evidence>
<evidence type="ECO:0000256" key="2">
    <source>
        <dbReference type="ARBA" id="ARBA00004756"/>
    </source>
</evidence>
<evidence type="ECO:0000256" key="10">
    <source>
        <dbReference type="ARBA" id="ARBA00039982"/>
    </source>
</evidence>
<evidence type="ECO:0000256" key="1">
    <source>
        <dbReference type="ARBA" id="ARBA00004429"/>
    </source>
</evidence>
<evidence type="ECO:0000256" key="12">
    <source>
        <dbReference type="SAM" id="Phobius"/>
    </source>
</evidence>
<evidence type="ECO:0000256" key="6">
    <source>
        <dbReference type="ARBA" id="ARBA00022985"/>
    </source>
</evidence>